<dbReference type="SMART" id="SM01236">
    <property type="entry name" value="Haem_oxygenase_2"/>
    <property type="match status" value="1"/>
</dbReference>
<dbReference type="Gene3D" id="1.20.910.10">
    <property type="entry name" value="Heme oxygenase-like"/>
    <property type="match status" value="1"/>
</dbReference>
<sequence>MKLPRPRGKLSEALVADLTGGRALDHAGDPDGPDDLHLSLWMLYELHYRGFEDVDDRREWDPRLLAVRAELETSFEDGLREDVGEVLAAADEAEDLVSQLAAIASHEGEASVSQFLHRRATAAQYREFLIERSLYHLKESDPHAWAVPRLDGAAKVALAELQYDEFGGGRPDRLHSALFARALEEAGLDASYGAYVDRVSWHTLAVNNAMSLFGLHRRFRGSAMGHLAAFEMTSPLACRRYLQGAQRLEMGAAVEHYFDEHIEADAVHEEIAARTICGSLAETEPELVDDILFGAAACVHLDEVVARHAIDAWTAGGSVLLGGDTSEVA</sequence>
<dbReference type="AlphaFoldDB" id="A0A4V6T624"/>
<dbReference type="SUPFAM" id="SSF48613">
    <property type="entry name" value="Heme oxygenase-like"/>
    <property type="match status" value="1"/>
</dbReference>
<dbReference type="EMBL" id="STGW01000001">
    <property type="protein sequence ID" value="THV18306.1"/>
    <property type="molecule type" value="Genomic_DNA"/>
</dbReference>
<dbReference type="InterPro" id="IPR016084">
    <property type="entry name" value="Haem_Oase-like_multi-hlx"/>
</dbReference>
<dbReference type="RefSeq" id="WP_136561021.1">
    <property type="nucleotide sequence ID" value="NZ_BAABLS010000002.1"/>
</dbReference>
<dbReference type="Pfam" id="PF14518">
    <property type="entry name" value="Haem_oxygenas_2"/>
    <property type="match status" value="1"/>
</dbReference>
<dbReference type="OrthoDB" id="252872at2"/>
<comment type="caution">
    <text evidence="1">The sequence shown here is derived from an EMBL/GenBank/DDBJ whole genome shotgun (WGS) entry which is preliminary data.</text>
</comment>
<protein>
    <submittedName>
        <fullName evidence="1">Iron-containing redox enzyme family protein</fullName>
    </submittedName>
</protein>
<evidence type="ECO:0000313" key="1">
    <source>
        <dbReference type="EMBL" id="THV18306.1"/>
    </source>
</evidence>
<proteinExistence type="predicted"/>
<organism evidence="1 2">
    <name type="scientific">Nocardioides caeni</name>
    <dbReference type="NCBI Taxonomy" id="574700"/>
    <lineage>
        <taxon>Bacteria</taxon>
        <taxon>Bacillati</taxon>
        <taxon>Actinomycetota</taxon>
        <taxon>Actinomycetes</taxon>
        <taxon>Propionibacteriales</taxon>
        <taxon>Nocardioidaceae</taxon>
        <taxon>Nocardioides</taxon>
    </lineage>
</organism>
<gene>
    <name evidence="1" type="ORF">E9934_01330</name>
</gene>
<dbReference type="Proteomes" id="UP000307087">
    <property type="component" value="Unassembled WGS sequence"/>
</dbReference>
<evidence type="ECO:0000313" key="2">
    <source>
        <dbReference type="Proteomes" id="UP000307087"/>
    </source>
</evidence>
<keyword evidence="2" id="KW-1185">Reference proteome</keyword>
<reference evidence="1 2" key="1">
    <citation type="journal article" date="2009" name="Int. J. Syst. Evol. Microbiol.">
        <title>Nocardioides caeni sp. nov., isolated from wastewater.</title>
        <authorList>
            <person name="Yoon J.H."/>
            <person name="Kang S.J."/>
            <person name="Park S."/>
            <person name="Kim W."/>
            <person name="Oh T.K."/>
        </authorList>
    </citation>
    <scope>NUCLEOTIDE SEQUENCE [LARGE SCALE GENOMIC DNA]</scope>
    <source>
        <strain evidence="1 2">DSM 23134</strain>
    </source>
</reference>
<accession>A0A4V6T624</accession>
<name>A0A4V6T624_9ACTN</name>